<reference evidence="2 3" key="1">
    <citation type="journal article" date="2012" name="Genome Biol.">
        <title>Genome and low-iron response of an oceanic diatom adapted to chronic iron limitation.</title>
        <authorList>
            <person name="Lommer M."/>
            <person name="Specht M."/>
            <person name="Roy A.S."/>
            <person name="Kraemer L."/>
            <person name="Andreson R."/>
            <person name="Gutowska M.A."/>
            <person name="Wolf J."/>
            <person name="Bergner S.V."/>
            <person name="Schilhabel M.B."/>
            <person name="Klostermeier U.C."/>
            <person name="Beiko R.G."/>
            <person name="Rosenstiel P."/>
            <person name="Hippler M."/>
            <person name="Laroche J."/>
        </authorList>
    </citation>
    <scope>NUCLEOTIDE SEQUENCE [LARGE SCALE GENOMIC DNA]</scope>
    <source>
        <strain evidence="2 3">CCMP1005</strain>
    </source>
</reference>
<dbReference type="Proteomes" id="UP000266841">
    <property type="component" value="Unassembled WGS sequence"/>
</dbReference>
<keyword evidence="3" id="KW-1185">Reference proteome</keyword>
<gene>
    <name evidence="2" type="ORF">THAOC_03313</name>
</gene>
<proteinExistence type="predicted"/>
<evidence type="ECO:0000313" key="3">
    <source>
        <dbReference type="Proteomes" id="UP000266841"/>
    </source>
</evidence>
<comment type="caution">
    <text evidence="2">The sequence shown here is derived from an EMBL/GenBank/DDBJ whole genome shotgun (WGS) entry which is preliminary data.</text>
</comment>
<dbReference type="AlphaFoldDB" id="K0TBV2"/>
<feature type="compositionally biased region" description="Pro residues" evidence="1">
    <location>
        <begin position="153"/>
        <end position="163"/>
    </location>
</feature>
<feature type="compositionally biased region" description="Polar residues" evidence="1">
    <location>
        <begin position="189"/>
        <end position="203"/>
    </location>
</feature>
<evidence type="ECO:0000313" key="2">
    <source>
        <dbReference type="EMBL" id="EJK74980.1"/>
    </source>
</evidence>
<sequence length="203" mass="22224">MCKHAIDVHLGLNDRVKSLRDDHLADFELLADDGLNPLRICRIDVGAHHRTEHAIRKSSAADLLEVGNRLHDLYAVLLGGQYLAVGLTQRSQSRWGALLPLQGVLHPHNNGAILNTAKIIKNVMSSELGALYIMASEAIWIRTILEEMGHKQPPTPRSRPTTPPSQAHHQQHCPAETDQGHGQLASRPQLATNYATGAPAHST</sequence>
<organism evidence="2 3">
    <name type="scientific">Thalassiosira oceanica</name>
    <name type="common">Marine diatom</name>
    <dbReference type="NCBI Taxonomy" id="159749"/>
    <lineage>
        <taxon>Eukaryota</taxon>
        <taxon>Sar</taxon>
        <taxon>Stramenopiles</taxon>
        <taxon>Ochrophyta</taxon>
        <taxon>Bacillariophyta</taxon>
        <taxon>Coscinodiscophyceae</taxon>
        <taxon>Thalassiosirophycidae</taxon>
        <taxon>Thalassiosirales</taxon>
        <taxon>Thalassiosiraceae</taxon>
        <taxon>Thalassiosira</taxon>
    </lineage>
</organism>
<protein>
    <submittedName>
        <fullName evidence="2">Uncharacterized protein</fullName>
    </submittedName>
</protein>
<evidence type="ECO:0000256" key="1">
    <source>
        <dbReference type="SAM" id="MobiDB-lite"/>
    </source>
</evidence>
<name>K0TBV2_THAOC</name>
<accession>K0TBV2</accession>
<dbReference type="EMBL" id="AGNL01003213">
    <property type="protein sequence ID" value="EJK74980.1"/>
    <property type="molecule type" value="Genomic_DNA"/>
</dbReference>
<feature type="region of interest" description="Disordered" evidence="1">
    <location>
        <begin position="150"/>
        <end position="203"/>
    </location>
</feature>